<proteinExistence type="predicted"/>
<organism evidence="3 4">
    <name type="scientific">Luteimonas composti</name>
    <dbReference type="NCBI Taxonomy" id="398257"/>
    <lineage>
        <taxon>Bacteria</taxon>
        <taxon>Pseudomonadati</taxon>
        <taxon>Pseudomonadota</taxon>
        <taxon>Gammaproteobacteria</taxon>
        <taxon>Lysobacterales</taxon>
        <taxon>Lysobacteraceae</taxon>
        <taxon>Luteimonas</taxon>
    </lineage>
</organism>
<dbReference type="Proteomes" id="UP001160550">
    <property type="component" value="Unassembled WGS sequence"/>
</dbReference>
<protein>
    <submittedName>
        <fullName evidence="3">Uncharacterized protein</fullName>
    </submittedName>
</protein>
<reference evidence="3" key="1">
    <citation type="journal article" date="2007" name="Int. J. Syst. Evol. Microbiol.">
        <title>Luteimonas composti sp. nov., a moderately thermophilic bacterium isolated from food waste.</title>
        <authorList>
            <person name="Young C.C."/>
            <person name="Kampfer P."/>
            <person name="Chen W.M."/>
            <person name="Yen W.S."/>
            <person name="Arun A.B."/>
            <person name="Lai W.A."/>
            <person name="Shen F.T."/>
            <person name="Rekha P.D."/>
            <person name="Lin K.Y."/>
            <person name="Chou J.H."/>
        </authorList>
    </citation>
    <scope>NUCLEOTIDE SEQUENCE</scope>
    <source>
        <strain evidence="3">CC-YY355</strain>
    </source>
</reference>
<keyword evidence="2" id="KW-0472">Membrane</keyword>
<evidence type="ECO:0000313" key="3">
    <source>
        <dbReference type="EMBL" id="MDH7451677.1"/>
    </source>
</evidence>
<dbReference type="EMBL" id="JARYGX010000003">
    <property type="protein sequence ID" value="MDH7451677.1"/>
    <property type="molecule type" value="Genomic_DNA"/>
</dbReference>
<name>A0ABT6MM41_9GAMM</name>
<feature type="transmembrane region" description="Helical" evidence="2">
    <location>
        <begin position="31"/>
        <end position="57"/>
    </location>
</feature>
<evidence type="ECO:0000313" key="4">
    <source>
        <dbReference type="Proteomes" id="UP001160550"/>
    </source>
</evidence>
<gene>
    <name evidence="3" type="ORF">QF205_01100</name>
</gene>
<feature type="region of interest" description="Disordered" evidence="1">
    <location>
        <begin position="75"/>
        <end position="101"/>
    </location>
</feature>
<evidence type="ECO:0000256" key="1">
    <source>
        <dbReference type="SAM" id="MobiDB-lite"/>
    </source>
</evidence>
<dbReference type="RefSeq" id="WP_280940879.1">
    <property type="nucleotide sequence ID" value="NZ_JARYGX010000003.1"/>
</dbReference>
<accession>A0ABT6MM41</accession>
<comment type="caution">
    <text evidence="3">The sequence shown here is derived from an EMBL/GenBank/DDBJ whole genome shotgun (WGS) entry which is preliminary data.</text>
</comment>
<reference evidence="3" key="2">
    <citation type="submission" date="2023-04" db="EMBL/GenBank/DDBJ databases">
        <authorList>
            <person name="Sun J.-Q."/>
        </authorList>
    </citation>
    <scope>NUCLEOTIDE SEQUENCE</scope>
    <source>
        <strain evidence="3">CC-YY355</strain>
    </source>
</reference>
<keyword evidence="2" id="KW-1133">Transmembrane helix</keyword>
<evidence type="ECO:0000256" key="2">
    <source>
        <dbReference type="SAM" id="Phobius"/>
    </source>
</evidence>
<keyword evidence="2" id="KW-0812">Transmembrane</keyword>
<sequence>MHDDPVDFSQVRFRDTDIRHIPRREEVGTPFWRIVGAVFVALCLYGILQTLVTMAVIRHVVQDFERQLHALLSEPAPAPPAAAPTYRHRPAPRPAAPPLPGYAGPVEARRVGYTQACIGGFVSNRIEGGWSQTRQRCRATSE</sequence>
<keyword evidence="4" id="KW-1185">Reference proteome</keyword>